<evidence type="ECO:0000256" key="2">
    <source>
        <dbReference type="ARBA" id="ARBA00023002"/>
    </source>
</evidence>
<name>A0A8H9L6M1_9MICO</name>
<dbReference type="CDD" id="cd05374">
    <property type="entry name" value="17beta-HSD-like_SDR_c"/>
    <property type="match status" value="1"/>
</dbReference>
<dbReference type="PRINTS" id="PR00081">
    <property type="entry name" value="GDHRDH"/>
</dbReference>
<dbReference type="InterPro" id="IPR051911">
    <property type="entry name" value="SDR_oxidoreductase"/>
</dbReference>
<dbReference type="PRINTS" id="PR00080">
    <property type="entry name" value="SDRFAMILY"/>
</dbReference>
<dbReference type="PANTHER" id="PTHR43976:SF16">
    <property type="entry name" value="SHORT-CHAIN DEHYDROGENASE_REDUCTASE FAMILY PROTEIN"/>
    <property type="match status" value="1"/>
</dbReference>
<dbReference type="FunFam" id="3.40.50.720:FF:000084">
    <property type="entry name" value="Short-chain dehydrogenase reductase"/>
    <property type="match status" value="1"/>
</dbReference>
<dbReference type="EMBL" id="BMPT01000012">
    <property type="protein sequence ID" value="GGM31888.1"/>
    <property type="molecule type" value="Genomic_DNA"/>
</dbReference>
<dbReference type="NCBIfam" id="NF006114">
    <property type="entry name" value="PRK08263.1"/>
    <property type="match status" value="1"/>
</dbReference>
<keyword evidence="2" id="KW-0560">Oxidoreductase</keyword>
<dbReference type="Proteomes" id="UP000655589">
    <property type="component" value="Unassembled WGS sequence"/>
</dbReference>
<comment type="caution">
    <text evidence="5">The sequence shown here is derived from an EMBL/GenBank/DDBJ whole genome shotgun (WGS) entry which is preliminary data.</text>
</comment>
<dbReference type="GO" id="GO:0016491">
    <property type="term" value="F:oxidoreductase activity"/>
    <property type="evidence" value="ECO:0007669"/>
    <property type="project" value="UniProtKB-KW"/>
</dbReference>
<dbReference type="RefSeq" id="WP_189087084.1">
    <property type="nucleotide sequence ID" value="NZ_BMPT01000012.1"/>
</dbReference>
<dbReference type="InterPro" id="IPR036291">
    <property type="entry name" value="NAD(P)-bd_dom_sf"/>
</dbReference>
<feature type="domain" description="Ketoreductase" evidence="4">
    <location>
        <begin position="8"/>
        <end position="184"/>
    </location>
</feature>
<accession>A0A8H9L6M1</accession>
<evidence type="ECO:0000313" key="5">
    <source>
        <dbReference type="EMBL" id="GGM31888.1"/>
    </source>
</evidence>
<evidence type="ECO:0000259" key="4">
    <source>
        <dbReference type="SMART" id="SM00822"/>
    </source>
</evidence>
<dbReference type="SUPFAM" id="SSF51735">
    <property type="entry name" value="NAD(P)-binding Rossmann-fold domains"/>
    <property type="match status" value="1"/>
</dbReference>
<gene>
    <name evidence="5" type="ORF">GCM10010102_29110</name>
</gene>
<dbReference type="Gene3D" id="3.40.50.720">
    <property type="entry name" value="NAD(P)-binding Rossmann-like Domain"/>
    <property type="match status" value="1"/>
</dbReference>
<dbReference type="InterPro" id="IPR002347">
    <property type="entry name" value="SDR_fam"/>
</dbReference>
<evidence type="ECO:0000313" key="6">
    <source>
        <dbReference type="Proteomes" id="UP000655589"/>
    </source>
</evidence>
<comment type="similarity">
    <text evidence="1 3">Belongs to the short-chain dehydrogenases/reductases (SDR) family.</text>
</comment>
<dbReference type="SMART" id="SM00822">
    <property type="entry name" value="PKS_KR"/>
    <property type="match status" value="1"/>
</dbReference>
<dbReference type="InterPro" id="IPR020904">
    <property type="entry name" value="Sc_DH/Rdtase_CS"/>
</dbReference>
<sequence>MTAHRTGRVWFVTGASRGIGRAVAEAALARGDRVAATARDPHTLDELAAAHGDAVLPLRLDVTDREAAFAAVHAATERFGRLDVVVNNAGRGLFGYVEEITPDQLRAQLEVNLLGVLHVTQAALPVLRAQGSGHVVQVSSSSGVAAWPGLGGYSASKWALEGLTEALAQEVAGFGLRVTLVEPGPVDTEWGGASADRAAPLPAYDALRAAAWHPPGAATPAGVARVVLAVADAAEPPRRILVGDLAADAVLPITQERIDRWRRWEDLGRSAG</sequence>
<dbReference type="PROSITE" id="PS00061">
    <property type="entry name" value="ADH_SHORT"/>
    <property type="match status" value="1"/>
</dbReference>
<evidence type="ECO:0000256" key="1">
    <source>
        <dbReference type="ARBA" id="ARBA00006484"/>
    </source>
</evidence>
<reference evidence="5" key="1">
    <citation type="journal article" date="2014" name="Int. J. Syst. Evol. Microbiol.">
        <title>Complete genome sequence of Corynebacterium casei LMG S-19264T (=DSM 44701T), isolated from a smear-ripened cheese.</title>
        <authorList>
            <consortium name="US DOE Joint Genome Institute (JGI-PGF)"/>
            <person name="Walter F."/>
            <person name="Albersmeier A."/>
            <person name="Kalinowski J."/>
            <person name="Ruckert C."/>
        </authorList>
    </citation>
    <scope>NUCLEOTIDE SEQUENCE</scope>
    <source>
        <strain evidence="5">JCM 3051</strain>
    </source>
</reference>
<organism evidence="5 6">
    <name type="scientific">Promicromonospora citrea</name>
    <dbReference type="NCBI Taxonomy" id="43677"/>
    <lineage>
        <taxon>Bacteria</taxon>
        <taxon>Bacillati</taxon>
        <taxon>Actinomycetota</taxon>
        <taxon>Actinomycetes</taxon>
        <taxon>Micrococcales</taxon>
        <taxon>Promicromonosporaceae</taxon>
        <taxon>Promicromonospora</taxon>
    </lineage>
</organism>
<proteinExistence type="inferred from homology"/>
<dbReference type="Pfam" id="PF00106">
    <property type="entry name" value="adh_short"/>
    <property type="match status" value="1"/>
</dbReference>
<reference evidence="5" key="2">
    <citation type="submission" date="2020-09" db="EMBL/GenBank/DDBJ databases">
        <authorList>
            <person name="Sun Q."/>
            <person name="Ohkuma M."/>
        </authorList>
    </citation>
    <scope>NUCLEOTIDE SEQUENCE</scope>
    <source>
        <strain evidence="5">JCM 3051</strain>
    </source>
</reference>
<keyword evidence="6" id="KW-1185">Reference proteome</keyword>
<protein>
    <submittedName>
        <fullName evidence="5">Short-chain dehydrogenase/reductase</fullName>
    </submittedName>
</protein>
<evidence type="ECO:0000256" key="3">
    <source>
        <dbReference type="RuleBase" id="RU000363"/>
    </source>
</evidence>
<dbReference type="AlphaFoldDB" id="A0A8H9L6M1"/>
<dbReference type="PANTHER" id="PTHR43976">
    <property type="entry name" value="SHORT CHAIN DEHYDROGENASE"/>
    <property type="match status" value="1"/>
</dbReference>
<dbReference type="InterPro" id="IPR057326">
    <property type="entry name" value="KR_dom"/>
</dbReference>